<name>A0A183E0Y4_9BILA</name>
<protein>
    <submittedName>
        <fullName evidence="4">MamL-1 domain-containing protein</fullName>
    </submittedName>
</protein>
<proteinExistence type="predicted"/>
<accession>A0A183E0Y4</accession>
<evidence type="ECO:0000313" key="3">
    <source>
        <dbReference type="Proteomes" id="UP000271098"/>
    </source>
</evidence>
<sequence>MAKKWKKHCKKARHGCMWRPKECEHLTRSEMQENGANKPDAPQPEAPGDTFRPPGDINCDHEQHHHHHHPSLAQCRGAAIHQQSCPPEGSFDVYHRFDSGMSRMGCLGPPLYSAPKKHFCRRHNLHTHKYDKKLHRLEKKLGRLSMATDTPQLQ</sequence>
<gene>
    <name evidence="2" type="ORF">GPUH_LOCUS14624</name>
</gene>
<dbReference type="WBParaSite" id="GPUH_0001464401-mRNA-1">
    <property type="protein sequence ID" value="GPUH_0001464401-mRNA-1"/>
    <property type="gene ID" value="GPUH_0001464401"/>
</dbReference>
<reference evidence="2 3" key="2">
    <citation type="submission" date="2018-11" db="EMBL/GenBank/DDBJ databases">
        <authorList>
            <consortium name="Pathogen Informatics"/>
        </authorList>
    </citation>
    <scope>NUCLEOTIDE SEQUENCE [LARGE SCALE GENOMIC DNA]</scope>
</reference>
<evidence type="ECO:0000313" key="2">
    <source>
        <dbReference type="EMBL" id="VDN24487.1"/>
    </source>
</evidence>
<evidence type="ECO:0000313" key="4">
    <source>
        <dbReference type="WBParaSite" id="GPUH_0001464401-mRNA-1"/>
    </source>
</evidence>
<evidence type="ECO:0000256" key="1">
    <source>
        <dbReference type="SAM" id="MobiDB-lite"/>
    </source>
</evidence>
<organism evidence="4">
    <name type="scientific">Gongylonema pulchrum</name>
    <dbReference type="NCBI Taxonomy" id="637853"/>
    <lineage>
        <taxon>Eukaryota</taxon>
        <taxon>Metazoa</taxon>
        <taxon>Ecdysozoa</taxon>
        <taxon>Nematoda</taxon>
        <taxon>Chromadorea</taxon>
        <taxon>Rhabditida</taxon>
        <taxon>Spirurina</taxon>
        <taxon>Spiruromorpha</taxon>
        <taxon>Spiruroidea</taxon>
        <taxon>Gongylonematidae</taxon>
        <taxon>Gongylonema</taxon>
    </lineage>
</organism>
<dbReference type="Proteomes" id="UP000271098">
    <property type="component" value="Unassembled WGS sequence"/>
</dbReference>
<reference evidence="4" key="1">
    <citation type="submission" date="2016-06" db="UniProtKB">
        <authorList>
            <consortium name="WormBaseParasite"/>
        </authorList>
    </citation>
    <scope>IDENTIFICATION</scope>
</reference>
<feature type="region of interest" description="Disordered" evidence="1">
    <location>
        <begin position="30"/>
        <end position="74"/>
    </location>
</feature>
<keyword evidence="3" id="KW-1185">Reference proteome</keyword>
<dbReference type="AlphaFoldDB" id="A0A183E0Y4"/>
<dbReference type="EMBL" id="UYRT01081476">
    <property type="protein sequence ID" value="VDN24487.1"/>
    <property type="molecule type" value="Genomic_DNA"/>
</dbReference>